<evidence type="ECO:0000313" key="2">
    <source>
        <dbReference type="Proteomes" id="UP000001072"/>
    </source>
</evidence>
<dbReference type="OrthoDB" id="192748at2759"/>
<dbReference type="EMBL" id="GL883098">
    <property type="protein sequence ID" value="EGG09104.1"/>
    <property type="molecule type" value="Genomic_DNA"/>
</dbReference>
<dbReference type="AlphaFoldDB" id="F4REJ3"/>
<protein>
    <submittedName>
        <fullName evidence="1">Uncharacterized protein</fullName>
    </submittedName>
</protein>
<sequence>MAVRVGRTRWAPQYGTCVLNAVECQIFHSNAPSCFTQICLPWMERSTSNSENNKEIPARPLYNLLPQSFPNDVTNRSLYAGRSTKPIPIHLAQPERWQRGAQFLGVTLSLGIGVWGVLFADFGNNDRETVFSPASQPYGSSTRKFDPYLQDSIDGVVDKVL</sequence>
<dbReference type="RefSeq" id="XP_007407464.1">
    <property type="nucleotide sequence ID" value="XM_007407402.1"/>
</dbReference>
<evidence type="ECO:0000313" key="1">
    <source>
        <dbReference type="EMBL" id="EGG09104.1"/>
    </source>
</evidence>
<dbReference type="Proteomes" id="UP000001072">
    <property type="component" value="Unassembled WGS sequence"/>
</dbReference>
<reference evidence="2" key="1">
    <citation type="journal article" date="2011" name="Proc. Natl. Acad. Sci. U.S.A.">
        <title>Obligate biotrophy features unraveled by the genomic analysis of rust fungi.</title>
        <authorList>
            <person name="Duplessis S."/>
            <person name="Cuomo C.A."/>
            <person name="Lin Y.-C."/>
            <person name="Aerts A."/>
            <person name="Tisserant E."/>
            <person name="Veneault-Fourrey C."/>
            <person name="Joly D.L."/>
            <person name="Hacquard S."/>
            <person name="Amselem J."/>
            <person name="Cantarel B.L."/>
            <person name="Chiu R."/>
            <person name="Coutinho P.M."/>
            <person name="Feau N."/>
            <person name="Field M."/>
            <person name="Frey P."/>
            <person name="Gelhaye E."/>
            <person name="Goldberg J."/>
            <person name="Grabherr M.G."/>
            <person name="Kodira C.D."/>
            <person name="Kohler A."/>
            <person name="Kuees U."/>
            <person name="Lindquist E.A."/>
            <person name="Lucas S.M."/>
            <person name="Mago R."/>
            <person name="Mauceli E."/>
            <person name="Morin E."/>
            <person name="Murat C."/>
            <person name="Pangilinan J.L."/>
            <person name="Park R."/>
            <person name="Pearson M."/>
            <person name="Quesneville H."/>
            <person name="Rouhier N."/>
            <person name="Sakthikumar S."/>
            <person name="Salamov A.A."/>
            <person name="Schmutz J."/>
            <person name="Selles B."/>
            <person name="Shapiro H."/>
            <person name="Tanguay P."/>
            <person name="Tuskan G.A."/>
            <person name="Henrissat B."/>
            <person name="Van de Peer Y."/>
            <person name="Rouze P."/>
            <person name="Ellis J.G."/>
            <person name="Dodds P.N."/>
            <person name="Schein J.E."/>
            <person name="Zhong S."/>
            <person name="Hamelin R.C."/>
            <person name="Grigoriev I.V."/>
            <person name="Szabo L.J."/>
            <person name="Martin F."/>
        </authorList>
    </citation>
    <scope>NUCLEOTIDE SEQUENCE [LARGE SCALE GENOMIC DNA]</scope>
    <source>
        <strain evidence="2">98AG31 / pathotype 3-4-7</strain>
    </source>
</reference>
<dbReference type="GeneID" id="18922243"/>
<dbReference type="KEGG" id="mlr:MELLADRAFT_104395"/>
<proteinExistence type="predicted"/>
<organism evidence="2">
    <name type="scientific">Melampsora larici-populina (strain 98AG31 / pathotype 3-4-7)</name>
    <name type="common">Poplar leaf rust fungus</name>
    <dbReference type="NCBI Taxonomy" id="747676"/>
    <lineage>
        <taxon>Eukaryota</taxon>
        <taxon>Fungi</taxon>
        <taxon>Dikarya</taxon>
        <taxon>Basidiomycota</taxon>
        <taxon>Pucciniomycotina</taxon>
        <taxon>Pucciniomycetes</taxon>
        <taxon>Pucciniales</taxon>
        <taxon>Melampsoraceae</taxon>
        <taxon>Melampsora</taxon>
    </lineage>
</organism>
<dbReference type="HOGENOM" id="CLU_1644086_0_0_1"/>
<dbReference type="VEuPathDB" id="FungiDB:MELLADRAFT_104395"/>
<keyword evidence="2" id="KW-1185">Reference proteome</keyword>
<name>F4REJ3_MELLP</name>
<dbReference type="InParanoid" id="F4REJ3"/>
<gene>
    <name evidence="1" type="ORF">MELLADRAFT_104395</name>
</gene>
<accession>F4REJ3</accession>